<reference evidence="2 3" key="1">
    <citation type="submission" date="2011-02" db="EMBL/GenBank/DDBJ databases">
        <title>The Genome Sequence of Sphaeroforma arctica JP610.</title>
        <authorList>
            <consortium name="The Broad Institute Genome Sequencing Platform"/>
            <person name="Russ C."/>
            <person name="Cuomo C."/>
            <person name="Young S.K."/>
            <person name="Zeng Q."/>
            <person name="Gargeya S."/>
            <person name="Alvarado L."/>
            <person name="Berlin A."/>
            <person name="Chapman S.B."/>
            <person name="Chen Z."/>
            <person name="Freedman E."/>
            <person name="Gellesch M."/>
            <person name="Goldberg J."/>
            <person name="Griggs A."/>
            <person name="Gujja S."/>
            <person name="Heilman E."/>
            <person name="Heiman D."/>
            <person name="Howarth C."/>
            <person name="Mehta T."/>
            <person name="Neiman D."/>
            <person name="Pearson M."/>
            <person name="Roberts A."/>
            <person name="Saif S."/>
            <person name="Shea T."/>
            <person name="Shenoy N."/>
            <person name="Sisk P."/>
            <person name="Stolte C."/>
            <person name="Sykes S."/>
            <person name="White J."/>
            <person name="Yandava C."/>
            <person name="Burger G."/>
            <person name="Gray M.W."/>
            <person name="Holland P.W.H."/>
            <person name="King N."/>
            <person name="Lang F.B.F."/>
            <person name="Roger A.J."/>
            <person name="Ruiz-Trillo I."/>
            <person name="Haas B."/>
            <person name="Nusbaum C."/>
            <person name="Birren B."/>
        </authorList>
    </citation>
    <scope>NUCLEOTIDE SEQUENCE [LARGE SCALE GENOMIC DNA]</scope>
    <source>
        <strain evidence="2 3">JP610</strain>
    </source>
</reference>
<evidence type="ECO:0000313" key="3">
    <source>
        <dbReference type="Proteomes" id="UP000054560"/>
    </source>
</evidence>
<protein>
    <submittedName>
        <fullName evidence="2">Uncharacterized protein</fullName>
    </submittedName>
</protein>
<keyword evidence="3" id="KW-1185">Reference proteome</keyword>
<organism evidence="2 3">
    <name type="scientific">Sphaeroforma arctica JP610</name>
    <dbReference type="NCBI Taxonomy" id="667725"/>
    <lineage>
        <taxon>Eukaryota</taxon>
        <taxon>Ichthyosporea</taxon>
        <taxon>Ichthyophonida</taxon>
        <taxon>Sphaeroforma</taxon>
    </lineage>
</organism>
<dbReference type="AlphaFoldDB" id="A0A0L0FM98"/>
<name>A0A0L0FM98_9EUKA</name>
<dbReference type="EMBL" id="KQ242821">
    <property type="protein sequence ID" value="KNC77158.1"/>
    <property type="molecule type" value="Genomic_DNA"/>
</dbReference>
<accession>A0A0L0FM98</accession>
<dbReference type="Proteomes" id="UP000054560">
    <property type="component" value="Unassembled WGS sequence"/>
</dbReference>
<keyword evidence="1" id="KW-0732">Signal</keyword>
<dbReference type="GeneID" id="25910879"/>
<feature type="chain" id="PRO_5005538756" evidence="1">
    <location>
        <begin position="21"/>
        <end position="297"/>
    </location>
</feature>
<proteinExistence type="predicted"/>
<evidence type="ECO:0000313" key="2">
    <source>
        <dbReference type="EMBL" id="KNC77158.1"/>
    </source>
</evidence>
<feature type="signal peptide" evidence="1">
    <location>
        <begin position="1"/>
        <end position="20"/>
    </location>
</feature>
<dbReference type="RefSeq" id="XP_014151060.1">
    <property type="nucleotide sequence ID" value="XM_014295585.1"/>
</dbReference>
<gene>
    <name evidence="2" type="ORF">SARC_10375</name>
</gene>
<evidence type="ECO:0000256" key="1">
    <source>
        <dbReference type="SAM" id="SignalP"/>
    </source>
</evidence>
<sequence>MRVVSELILVACALSMAVTASPARRQIISESMMMSEESAGLTDEVSAAVAEETRDLMAESGIIEAEEEIVCLPDDTCPVGYSKISNAADLLSIPPVGPFEEQPDEDGIPLPANPSAPDAIACQQGNISCPSSMLEIEGLSTCCPTGFYIGNIEATGPTVFGRRSVSRRSTCECLPGTQPVRRQTLDDVAPIFNDVDVLFSETAEMATSLPVVPEDLNTCMCKRDREDVDESAESAPTGEMSGAIESGAEGGMMPCLVNDDCADSNAMGDEMGCCPDEFEMVEPMFSDEECMCAPLAI</sequence>